<dbReference type="PROSITE" id="PS50893">
    <property type="entry name" value="ABC_TRANSPORTER_2"/>
    <property type="match status" value="2"/>
</dbReference>
<reference evidence="10" key="1">
    <citation type="submission" date="2023-02" db="EMBL/GenBank/DDBJ databases">
        <title>Description of Herbaspirillum huttiense subsp. nephrolepsisexaltata and Herbaspirillum huttiense subsp. lycopersicon.</title>
        <authorList>
            <person name="Poudel M."/>
            <person name="Sharma A."/>
            <person name="Goss E."/>
            <person name="Tapia J.H."/>
            <person name="Harmon C.M."/>
            <person name="Jones J.B."/>
        </authorList>
    </citation>
    <scope>NUCLEOTIDE SEQUENCE</scope>
    <source>
        <strain evidence="10">NC40101</strain>
    </source>
</reference>
<dbReference type="InterPro" id="IPR003439">
    <property type="entry name" value="ABC_transporter-like_ATP-bd"/>
</dbReference>
<dbReference type="InterPro" id="IPR003593">
    <property type="entry name" value="AAA+_ATPase"/>
</dbReference>
<comment type="caution">
    <text evidence="10">The sequence shown here is derived from an EMBL/GenBank/DDBJ whole genome shotgun (WGS) entry which is preliminary data.</text>
</comment>
<dbReference type="Gene3D" id="3.40.50.300">
    <property type="entry name" value="P-loop containing nucleotide triphosphate hydrolases"/>
    <property type="match status" value="2"/>
</dbReference>
<keyword evidence="3" id="KW-0762">Sugar transport</keyword>
<evidence type="ECO:0000256" key="4">
    <source>
        <dbReference type="ARBA" id="ARBA00022737"/>
    </source>
</evidence>
<dbReference type="GO" id="GO:0005524">
    <property type="term" value="F:ATP binding"/>
    <property type="evidence" value="ECO:0007669"/>
    <property type="project" value="UniProtKB-KW"/>
</dbReference>
<evidence type="ECO:0000256" key="7">
    <source>
        <dbReference type="ARBA" id="ARBA00022967"/>
    </source>
</evidence>
<dbReference type="CDD" id="cd03216">
    <property type="entry name" value="ABC_Carb_Monos_I"/>
    <property type="match status" value="1"/>
</dbReference>
<evidence type="ECO:0000256" key="8">
    <source>
        <dbReference type="ARBA" id="ARBA00023136"/>
    </source>
</evidence>
<keyword evidence="8" id="KW-0472">Membrane</keyword>
<dbReference type="InterPro" id="IPR050107">
    <property type="entry name" value="ABC_carbohydrate_import_ATPase"/>
</dbReference>
<accession>A0AAE4GCZ2</accession>
<dbReference type="InterPro" id="IPR027417">
    <property type="entry name" value="P-loop_NTPase"/>
</dbReference>
<evidence type="ECO:0000256" key="6">
    <source>
        <dbReference type="ARBA" id="ARBA00022840"/>
    </source>
</evidence>
<evidence type="ECO:0000256" key="1">
    <source>
        <dbReference type="ARBA" id="ARBA00022448"/>
    </source>
</evidence>
<name>A0AAE4GCZ2_9BURK</name>
<proteinExistence type="predicted"/>
<evidence type="ECO:0000313" key="10">
    <source>
        <dbReference type="EMBL" id="MDT0338910.1"/>
    </source>
</evidence>
<dbReference type="SUPFAM" id="SSF52540">
    <property type="entry name" value="P-loop containing nucleoside triphosphate hydrolases"/>
    <property type="match status" value="2"/>
</dbReference>
<evidence type="ECO:0000256" key="3">
    <source>
        <dbReference type="ARBA" id="ARBA00022597"/>
    </source>
</evidence>
<dbReference type="PANTHER" id="PTHR43790:SF1">
    <property type="entry name" value="XYLOSE IMPORT ATP-BINDING PROTEIN XYLG"/>
    <property type="match status" value="1"/>
</dbReference>
<dbReference type="PROSITE" id="PS00211">
    <property type="entry name" value="ABC_TRANSPORTER_1"/>
    <property type="match status" value="1"/>
</dbReference>
<keyword evidence="7" id="KW-1278">Translocase</keyword>
<feature type="domain" description="ABC transporter" evidence="9">
    <location>
        <begin position="18"/>
        <end position="261"/>
    </location>
</feature>
<protein>
    <submittedName>
        <fullName evidence="10">Sugar ABC transporter ATP-binding protein</fullName>
    </submittedName>
</protein>
<dbReference type="AlphaFoldDB" id="A0AAE4GCZ2"/>
<keyword evidence="6 10" id="KW-0067">ATP-binding</keyword>
<evidence type="ECO:0000259" key="9">
    <source>
        <dbReference type="PROSITE" id="PS50893"/>
    </source>
</evidence>
<dbReference type="GO" id="GO:0016887">
    <property type="term" value="F:ATP hydrolysis activity"/>
    <property type="evidence" value="ECO:0007669"/>
    <property type="project" value="InterPro"/>
</dbReference>
<keyword evidence="1" id="KW-0813">Transport</keyword>
<sequence>MSTHDTSRPDGAPAQEFLRLQGIHKRFAGVHALRGIDLTIHAGEIYHLLGENGCGKSTMIKIIAGAQPPSEGEIFIQGERVAELTPLASLSLGIETVYQDLSLLPNMSVAENVALSAQLVRHQGRLARLFDRGALNDTAVRALRAVNLPATAAFLDTRVDELPIATRQLIAIARAIATSARMVIMDEPTTSLTQKEVDALVKVINGLRANGVAVLFVSHKLDECFAIGGQAIVFRDGEKVAQGPIQTFTKAQLGQLMTGKQLSEERYRVDAQLQKTRLEVTALTRRAAFEDVSFTLHEGEILGITGLLDSGRNELALALAGVEPAHGGQIVLDGQRLSLRAPGDAITHGIGYVPEDRISEGLFLDKSIRDNIITTILRKMRGKFGALDAAACQRFSVDTVRQLQIATPDVDRPVQSLSGGNQQRVLIGRWLAINPRVLILHGPTVGVDVGSKDIIYRIIQDLAKQGMGVILISDDLPELLQNCDNLLLMKRGRIVRRFEVEGLSESDLAHDLVSEQSHEH</sequence>
<feature type="domain" description="ABC transporter" evidence="9">
    <location>
        <begin position="273"/>
        <end position="516"/>
    </location>
</feature>
<evidence type="ECO:0000256" key="2">
    <source>
        <dbReference type="ARBA" id="ARBA00022475"/>
    </source>
</evidence>
<gene>
    <name evidence="10" type="ORF">RJN63_18890</name>
</gene>
<dbReference type="PANTHER" id="PTHR43790">
    <property type="entry name" value="CARBOHYDRATE TRANSPORT ATP-BINDING PROTEIN MG119-RELATED"/>
    <property type="match status" value="1"/>
</dbReference>
<dbReference type="EMBL" id="JAVRAA010000010">
    <property type="protein sequence ID" value="MDT0338910.1"/>
    <property type="molecule type" value="Genomic_DNA"/>
</dbReference>
<dbReference type="CDD" id="cd03215">
    <property type="entry name" value="ABC_Carb_Monos_II"/>
    <property type="match status" value="1"/>
</dbReference>
<keyword evidence="5" id="KW-0547">Nucleotide-binding</keyword>
<dbReference type="Pfam" id="PF00005">
    <property type="entry name" value="ABC_tran"/>
    <property type="match status" value="2"/>
</dbReference>
<organism evidence="10">
    <name type="scientific">Herbaspirillum huttiense subsp. nephrolepidis</name>
    <dbReference type="NCBI Taxonomy" id="3075126"/>
    <lineage>
        <taxon>Bacteria</taxon>
        <taxon>Pseudomonadati</taxon>
        <taxon>Pseudomonadota</taxon>
        <taxon>Betaproteobacteria</taxon>
        <taxon>Burkholderiales</taxon>
        <taxon>Oxalobacteraceae</taxon>
        <taxon>Herbaspirillum</taxon>
    </lineage>
</organism>
<keyword evidence="2" id="KW-1003">Cell membrane</keyword>
<evidence type="ECO:0000256" key="5">
    <source>
        <dbReference type="ARBA" id="ARBA00022741"/>
    </source>
</evidence>
<dbReference type="SMART" id="SM00382">
    <property type="entry name" value="AAA"/>
    <property type="match status" value="1"/>
</dbReference>
<keyword evidence="4" id="KW-0677">Repeat</keyword>
<dbReference type="InterPro" id="IPR017871">
    <property type="entry name" value="ABC_transporter-like_CS"/>
</dbReference>
<dbReference type="RefSeq" id="WP_310838415.1">
    <property type="nucleotide sequence ID" value="NZ_JAVLSM010000014.1"/>
</dbReference>